<evidence type="ECO:0000313" key="2">
    <source>
        <dbReference type="Proteomes" id="UP000298327"/>
    </source>
</evidence>
<reference evidence="1 2" key="1">
    <citation type="submission" date="2019-02" db="EMBL/GenBank/DDBJ databases">
        <title>Genome sequencing of the rare red list fungi Dentipellis fragilis.</title>
        <authorList>
            <person name="Buettner E."/>
            <person name="Kellner H."/>
        </authorList>
    </citation>
    <scope>NUCLEOTIDE SEQUENCE [LARGE SCALE GENOMIC DNA]</scope>
    <source>
        <strain evidence="1 2">DSM 105465</strain>
    </source>
</reference>
<protein>
    <submittedName>
        <fullName evidence="1">Uncharacterized protein</fullName>
    </submittedName>
</protein>
<keyword evidence="2" id="KW-1185">Reference proteome</keyword>
<dbReference type="AlphaFoldDB" id="A0A4Y9YB78"/>
<evidence type="ECO:0000313" key="1">
    <source>
        <dbReference type="EMBL" id="TFY58721.1"/>
    </source>
</evidence>
<accession>A0A4Y9YB78</accession>
<comment type="caution">
    <text evidence="1">The sequence shown here is derived from an EMBL/GenBank/DDBJ whole genome shotgun (WGS) entry which is preliminary data.</text>
</comment>
<dbReference type="EMBL" id="SEOQ01000663">
    <property type="protein sequence ID" value="TFY58721.1"/>
    <property type="molecule type" value="Genomic_DNA"/>
</dbReference>
<gene>
    <name evidence="1" type="ORF">EVG20_g8043</name>
</gene>
<organism evidence="1 2">
    <name type="scientific">Dentipellis fragilis</name>
    <dbReference type="NCBI Taxonomy" id="205917"/>
    <lineage>
        <taxon>Eukaryota</taxon>
        <taxon>Fungi</taxon>
        <taxon>Dikarya</taxon>
        <taxon>Basidiomycota</taxon>
        <taxon>Agaricomycotina</taxon>
        <taxon>Agaricomycetes</taxon>
        <taxon>Russulales</taxon>
        <taxon>Hericiaceae</taxon>
        <taxon>Dentipellis</taxon>
    </lineage>
</organism>
<sequence>MALAPDVQQYLMAPSPVAGPLIEMPSGFLGSEASRFPNQQTADIALSDFCMAPPPDGGFRRQRAYCLAQGVTFMSFEACPGFGVPWHYDMFGIHAVVGSDLGMIDPLGHEHPDNPVVIGMSFSLVNGLPRVGYQLRWYHVLKEEHILPPYQFHYYEHYKRKKNAHRPQDTPKMKPEGKHYAFRFLKFTTQIQECRRSSNE</sequence>
<name>A0A4Y9YB78_9AGAM</name>
<dbReference type="Proteomes" id="UP000298327">
    <property type="component" value="Unassembled WGS sequence"/>
</dbReference>
<proteinExistence type="predicted"/>
<dbReference type="OrthoDB" id="3268922at2759"/>